<name>A0ABQ0TNG2_9BACL</name>
<dbReference type="Proteomes" id="UP000319578">
    <property type="component" value="Unassembled WGS sequence"/>
</dbReference>
<evidence type="ECO:0000313" key="2">
    <source>
        <dbReference type="Proteomes" id="UP000319578"/>
    </source>
</evidence>
<reference evidence="1 2" key="1">
    <citation type="submission" date="2019-06" db="EMBL/GenBank/DDBJ databases">
        <title>Whole genome shotgun sequence of Brevibacillus reuszeri NBRC 15719.</title>
        <authorList>
            <person name="Hosoyama A."/>
            <person name="Uohara A."/>
            <person name="Ohji S."/>
            <person name="Ichikawa N."/>
        </authorList>
    </citation>
    <scope>NUCLEOTIDE SEQUENCE [LARGE SCALE GENOMIC DNA]</scope>
    <source>
        <strain evidence="1 2">NBRC 15719</strain>
    </source>
</reference>
<organism evidence="1 2">
    <name type="scientific">Brevibacillus reuszeri</name>
    <dbReference type="NCBI Taxonomy" id="54915"/>
    <lineage>
        <taxon>Bacteria</taxon>
        <taxon>Bacillati</taxon>
        <taxon>Bacillota</taxon>
        <taxon>Bacilli</taxon>
        <taxon>Bacillales</taxon>
        <taxon>Paenibacillaceae</taxon>
        <taxon>Brevibacillus</taxon>
    </lineage>
</organism>
<dbReference type="EMBL" id="BJON01000012">
    <property type="protein sequence ID" value="GED69415.1"/>
    <property type="molecule type" value="Genomic_DNA"/>
</dbReference>
<protein>
    <submittedName>
        <fullName evidence="1">Uncharacterized protein</fullName>
    </submittedName>
</protein>
<accession>A0ABQ0TNG2</accession>
<evidence type="ECO:0000313" key="1">
    <source>
        <dbReference type="EMBL" id="GED69415.1"/>
    </source>
</evidence>
<proteinExistence type="predicted"/>
<gene>
    <name evidence="1" type="ORF">BRE01_31170</name>
</gene>
<sequence>MKQPYRLTANGRYVGALCKGWEIRKFLENEKTSRGNERRLIG</sequence>
<comment type="caution">
    <text evidence="1">The sequence shown here is derived from an EMBL/GenBank/DDBJ whole genome shotgun (WGS) entry which is preliminary data.</text>
</comment>
<keyword evidence="2" id="KW-1185">Reference proteome</keyword>